<accession>A0A913YXI7</accession>
<feature type="region of interest" description="Disordered" evidence="1">
    <location>
        <begin position="205"/>
        <end position="233"/>
    </location>
</feature>
<evidence type="ECO:0000256" key="1">
    <source>
        <dbReference type="SAM" id="MobiDB-lite"/>
    </source>
</evidence>
<dbReference type="GeneID" id="119718750"/>
<evidence type="ECO:0000313" key="2">
    <source>
        <dbReference type="EnsemblMetazoa" id="XP_038044082.1"/>
    </source>
</evidence>
<dbReference type="OMA" id="MLEYTEH"/>
<feature type="compositionally biased region" description="Polar residues" evidence="1">
    <location>
        <begin position="224"/>
        <end position="233"/>
    </location>
</feature>
<organism evidence="2 3">
    <name type="scientific">Patiria miniata</name>
    <name type="common">Bat star</name>
    <name type="synonym">Asterina miniata</name>
    <dbReference type="NCBI Taxonomy" id="46514"/>
    <lineage>
        <taxon>Eukaryota</taxon>
        <taxon>Metazoa</taxon>
        <taxon>Echinodermata</taxon>
        <taxon>Eleutherozoa</taxon>
        <taxon>Asterozoa</taxon>
        <taxon>Asteroidea</taxon>
        <taxon>Valvatacea</taxon>
        <taxon>Valvatida</taxon>
        <taxon>Asterinidae</taxon>
        <taxon>Patiria</taxon>
    </lineage>
</organism>
<dbReference type="Proteomes" id="UP000887568">
    <property type="component" value="Unplaced"/>
</dbReference>
<name>A0A913YXI7_PATMI</name>
<sequence length="627" mass="69796">MPELSAIRDDEASPYESLARAKAILRNSAERALLEKRRKEKQRGLQRSMLEYTEHARRVRQAHLELQAKGGGFREPTAADRLGAALSYKPRKGRSPLRASDNELRRLYGTLTQADKKALEDRYLPEILKSGTGSNLTGSTESRTGNQRGEGTDFWDIVQKDGTVKRVVILRTDDQFVHLRECKTKRHTDIDRDVPLKVSERKSGGFVSYRSDGTTSKRLEEGRPTNSVTNSEKPQKLTSVFISEDVKSGTGRGSYHPGILPKPRPEVPDVPVEVRTNIPKPKVMIQVSLPRMELDTPSPEPPDSGDEQEVEKEDDPFHEKMICLKHGFQSCKRCVNTSSDVSSTETGVYHHQNNVSEPATELRISTHTYPIEQPRLPKGTENVESQKPVDRQEGSTVSVSEVSQSSLVLGSDLAYHRGFTVNTSVQSLPSRMDGILRNAMSSAQQLGMGHGGVVSKGPPRGAEPAALPASTRHGLTCCRHGQVASSCNTCRTVEEIQRRLKTNDFRREMRQSFHWDLQAGTALSKSSHWTGQRGKSNLVPHLREMWARKKQTRTVHRGKSTAKKQAVKPDVGLDSQVRRSCASSILKESTDSLGQKKSVRFSEDDIYHPMMGYHPSARDTGNVVSAL</sequence>
<dbReference type="AlphaFoldDB" id="A0A913YXI7"/>
<feature type="region of interest" description="Disordered" evidence="1">
    <location>
        <begin position="129"/>
        <end position="152"/>
    </location>
</feature>
<feature type="compositionally biased region" description="Acidic residues" evidence="1">
    <location>
        <begin position="303"/>
        <end position="314"/>
    </location>
</feature>
<feature type="region of interest" description="Disordered" evidence="1">
    <location>
        <begin position="247"/>
        <end position="270"/>
    </location>
</feature>
<dbReference type="EnsemblMetazoa" id="XM_038188154.1">
    <property type="protein sequence ID" value="XP_038044082.1"/>
    <property type="gene ID" value="LOC119718750"/>
</dbReference>
<feature type="compositionally biased region" description="Basic residues" evidence="1">
    <location>
        <begin position="550"/>
        <end position="566"/>
    </location>
</feature>
<dbReference type="RefSeq" id="XP_038044082.1">
    <property type="nucleotide sequence ID" value="XM_038188154.1"/>
</dbReference>
<feature type="region of interest" description="Disordered" evidence="1">
    <location>
        <begin position="550"/>
        <end position="572"/>
    </location>
</feature>
<proteinExistence type="predicted"/>
<protein>
    <submittedName>
        <fullName evidence="2">Uncharacterized protein</fullName>
    </submittedName>
</protein>
<feature type="region of interest" description="Disordered" evidence="1">
    <location>
        <begin position="371"/>
        <end position="398"/>
    </location>
</feature>
<feature type="compositionally biased region" description="Polar residues" evidence="1">
    <location>
        <begin position="131"/>
        <end position="149"/>
    </location>
</feature>
<evidence type="ECO:0000313" key="3">
    <source>
        <dbReference type="Proteomes" id="UP000887568"/>
    </source>
</evidence>
<dbReference type="OrthoDB" id="10414818at2759"/>
<feature type="region of interest" description="Disordered" evidence="1">
    <location>
        <begin position="289"/>
        <end position="314"/>
    </location>
</feature>
<reference evidence="2" key="1">
    <citation type="submission" date="2022-11" db="UniProtKB">
        <authorList>
            <consortium name="EnsemblMetazoa"/>
        </authorList>
    </citation>
    <scope>IDENTIFICATION</scope>
</reference>
<keyword evidence="3" id="KW-1185">Reference proteome</keyword>